<dbReference type="WBParaSite" id="L893_g20269.t1">
    <property type="protein sequence ID" value="L893_g20269.t1"/>
    <property type="gene ID" value="L893_g20269"/>
</dbReference>
<keyword evidence="1" id="KW-0472">Membrane</keyword>
<organism evidence="2 3">
    <name type="scientific">Steinernema glaseri</name>
    <dbReference type="NCBI Taxonomy" id="37863"/>
    <lineage>
        <taxon>Eukaryota</taxon>
        <taxon>Metazoa</taxon>
        <taxon>Ecdysozoa</taxon>
        <taxon>Nematoda</taxon>
        <taxon>Chromadorea</taxon>
        <taxon>Rhabditida</taxon>
        <taxon>Tylenchina</taxon>
        <taxon>Panagrolaimomorpha</taxon>
        <taxon>Strongyloidoidea</taxon>
        <taxon>Steinernematidae</taxon>
        <taxon>Steinernema</taxon>
    </lineage>
</organism>
<name>A0A1I7YW08_9BILA</name>
<keyword evidence="2" id="KW-1185">Reference proteome</keyword>
<dbReference type="Proteomes" id="UP000095287">
    <property type="component" value="Unplaced"/>
</dbReference>
<keyword evidence="1" id="KW-0812">Transmembrane</keyword>
<protein>
    <submittedName>
        <fullName evidence="3">Ion_trans domain-containing protein</fullName>
    </submittedName>
</protein>
<keyword evidence="1" id="KW-1133">Transmembrane helix</keyword>
<sequence length="274" mass="30531">MAFPGSVEAAGLYHRGPVDEQDQVVPGPVEPPEDFGLMLLKGVLIGLKWFKGSRTTLSERFTNLMLMSKIKVFMVYFVFFWKIYKFAGIVVGACLTAYEAYCSIHSSIDQKSEESSEESSHGLMYATMAILGDIEAAGQYPPYITHRGPLNDGQHHVEADIEQQDVQAPQPVPDPVEPRKDFGLKLLKWLLIGLVWFKGARTTLNGRVNGLLKIPKLKVFMIYFFFMLKVYKFAGIVVGACLTAYEAYCSIHSSVDQTAEKSSEKSSEESSHGL</sequence>
<evidence type="ECO:0000256" key="1">
    <source>
        <dbReference type="SAM" id="Phobius"/>
    </source>
</evidence>
<feature type="transmembrane region" description="Helical" evidence="1">
    <location>
        <begin position="220"/>
        <end position="245"/>
    </location>
</feature>
<dbReference type="AlphaFoldDB" id="A0A1I7YW08"/>
<reference evidence="3" key="1">
    <citation type="submission" date="2016-11" db="UniProtKB">
        <authorList>
            <consortium name="WormBaseParasite"/>
        </authorList>
    </citation>
    <scope>IDENTIFICATION</scope>
</reference>
<accession>A0A1I7YW08</accession>
<feature type="transmembrane region" description="Helical" evidence="1">
    <location>
        <begin position="72"/>
        <end position="98"/>
    </location>
</feature>
<evidence type="ECO:0000313" key="2">
    <source>
        <dbReference type="Proteomes" id="UP000095287"/>
    </source>
</evidence>
<proteinExistence type="predicted"/>
<evidence type="ECO:0000313" key="3">
    <source>
        <dbReference type="WBParaSite" id="L893_g20269.t1"/>
    </source>
</evidence>